<dbReference type="Pfam" id="PF18393">
    <property type="entry name" value="MotY_N"/>
    <property type="match status" value="1"/>
</dbReference>
<accession>A0A1I1EDK3</accession>
<dbReference type="GO" id="GO:0009279">
    <property type="term" value="C:cell outer membrane"/>
    <property type="evidence" value="ECO:0007669"/>
    <property type="project" value="UniProtKB-SubCell"/>
</dbReference>
<dbReference type="STRING" id="1122252.SAMN05660443_0539"/>
<dbReference type="SUPFAM" id="SSF103088">
    <property type="entry name" value="OmpA-like"/>
    <property type="match status" value="1"/>
</dbReference>
<keyword evidence="2 3" id="KW-0472">Membrane</keyword>
<dbReference type="Gene3D" id="3.30.1330.60">
    <property type="entry name" value="OmpA-like domain"/>
    <property type="match status" value="1"/>
</dbReference>
<dbReference type="OrthoDB" id="6905929at2"/>
<dbReference type="EMBL" id="FOLH01000001">
    <property type="protein sequence ID" value="SFB85234.1"/>
    <property type="molecule type" value="Genomic_DNA"/>
</dbReference>
<organism evidence="6 7">
    <name type="scientific">Marinospirillum celere</name>
    <dbReference type="NCBI Taxonomy" id="1122252"/>
    <lineage>
        <taxon>Bacteria</taxon>
        <taxon>Pseudomonadati</taxon>
        <taxon>Pseudomonadota</taxon>
        <taxon>Gammaproteobacteria</taxon>
        <taxon>Oceanospirillales</taxon>
        <taxon>Oceanospirillaceae</taxon>
        <taxon>Marinospirillum</taxon>
    </lineage>
</organism>
<name>A0A1I1EDK3_9GAMM</name>
<evidence type="ECO:0000256" key="3">
    <source>
        <dbReference type="PROSITE-ProRule" id="PRU00473"/>
    </source>
</evidence>
<dbReference type="InterPro" id="IPR006665">
    <property type="entry name" value="OmpA-like"/>
</dbReference>
<dbReference type="Gene3D" id="2.60.40.2540">
    <property type="match status" value="1"/>
</dbReference>
<dbReference type="AlphaFoldDB" id="A0A1I1EDK3"/>
<dbReference type="PRINTS" id="PR01021">
    <property type="entry name" value="OMPADOMAIN"/>
</dbReference>
<evidence type="ECO:0000259" key="5">
    <source>
        <dbReference type="PROSITE" id="PS51123"/>
    </source>
</evidence>
<evidence type="ECO:0000313" key="6">
    <source>
        <dbReference type="EMBL" id="SFB85234.1"/>
    </source>
</evidence>
<dbReference type="CDD" id="cd07185">
    <property type="entry name" value="OmpA_C-like"/>
    <property type="match status" value="1"/>
</dbReference>
<evidence type="ECO:0000256" key="4">
    <source>
        <dbReference type="SAM" id="SignalP"/>
    </source>
</evidence>
<dbReference type="PRINTS" id="PR01023">
    <property type="entry name" value="NAFLGMOTY"/>
</dbReference>
<comment type="subcellular location">
    <subcellularLocation>
        <location evidence="1">Cell outer membrane</location>
    </subcellularLocation>
</comment>
<dbReference type="PANTHER" id="PTHR30329">
    <property type="entry name" value="STATOR ELEMENT OF FLAGELLAR MOTOR COMPLEX"/>
    <property type="match status" value="1"/>
</dbReference>
<keyword evidence="7" id="KW-1185">Reference proteome</keyword>
<dbReference type="Pfam" id="PF00691">
    <property type="entry name" value="OmpA"/>
    <property type="match status" value="1"/>
</dbReference>
<dbReference type="Proteomes" id="UP000199058">
    <property type="component" value="Unassembled WGS sequence"/>
</dbReference>
<sequence length="312" mass="35627">MTAQQASEYSSFPKKKPAKHWLGSLLAPCLLLMAAPAAATNWQGGYQDGLWEASEPSQLQCELNHYIPDFGAARFIHRSGEEIRLEIDTFRHALRRGRVDLVALAPDWQPGLGTRNLGYYQLETTDYPLEIGTQETELILESLRQGRMPSLVQTAADERVQRRRASMTPVRFHQAFADFQACQAQLLPVNYDQIGDIMINFNVGNNSLSAADREKLDLLVRYVHADPEIERVHVDGHSDSTGTRTRNRELSHERAQNVTRYLVARGLSEDLITTQFHGQRYPIADNRTQDGRYKNRRVTIKLERELDIRPLF</sequence>
<dbReference type="PROSITE" id="PS51123">
    <property type="entry name" value="OMPA_2"/>
    <property type="match status" value="1"/>
</dbReference>
<proteinExistence type="predicted"/>
<dbReference type="InterPro" id="IPR050330">
    <property type="entry name" value="Bact_OuterMem_StrucFunc"/>
</dbReference>
<dbReference type="InterPro" id="IPR041544">
    <property type="entry name" value="MotY_N"/>
</dbReference>
<feature type="chain" id="PRO_5011727068" evidence="4">
    <location>
        <begin position="40"/>
        <end position="312"/>
    </location>
</feature>
<keyword evidence="4" id="KW-0732">Signal</keyword>
<evidence type="ECO:0000256" key="1">
    <source>
        <dbReference type="ARBA" id="ARBA00004442"/>
    </source>
</evidence>
<dbReference type="PANTHER" id="PTHR30329:SF17">
    <property type="entry name" value="LIPOPROTEIN YFIB-RELATED"/>
    <property type="match status" value="1"/>
</dbReference>
<evidence type="ECO:0000313" key="7">
    <source>
        <dbReference type="Proteomes" id="UP000199058"/>
    </source>
</evidence>
<evidence type="ECO:0000256" key="2">
    <source>
        <dbReference type="ARBA" id="ARBA00023136"/>
    </source>
</evidence>
<reference evidence="6 7" key="1">
    <citation type="submission" date="2016-10" db="EMBL/GenBank/DDBJ databases">
        <authorList>
            <person name="de Groot N.N."/>
        </authorList>
    </citation>
    <scope>NUCLEOTIDE SEQUENCE [LARGE SCALE GENOMIC DNA]</scope>
    <source>
        <strain evidence="6 7">DSM 18438</strain>
    </source>
</reference>
<protein>
    <submittedName>
        <fullName evidence="6">OmpA family protein</fullName>
    </submittedName>
</protein>
<dbReference type="InterPro" id="IPR006664">
    <property type="entry name" value="OMP_bac"/>
</dbReference>
<dbReference type="RefSeq" id="WP_091958745.1">
    <property type="nucleotide sequence ID" value="NZ_FOLH01000001.1"/>
</dbReference>
<dbReference type="InterPro" id="IPR036737">
    <property type="entry name" value="OmpA-like_sf"/>
</dbReference>
<feature type="domain" description="OmpA-like" evidence="5">
    <location>
        <begin position="188"/>
        <end position="306"/>
    </location>
</feature>
<feature type="signal peptide" evidence="4">
    <location>
        <begin position="1"/>
        <end position="39"/>
    </location>
</feature>
<gene>
    <name evidence="6" type="ORF">SAMN05660443_0539</name>
</gene>